<dbReference type="GeneID" id="37070556"/>
<feature type="transmembrane region" description="Helical" evidence="5">
    <location>
        <begin position="44"/>
        <end position="69"/>
    </location>
</feature>
<comment type="caution">
    <text evidence="6">The sequence shown here is derived from an EMBL/GenBank/DDBJ whole genome shotgun (WGS) entry which is preliminary data.</text>
</comment>
<dbReference type="GO" id="GO:0022857">
    <property type="term" value="F:transmembrane transporter activity"/>
    <property type="evidence" value="ECO:0007669"/>
    <property type="project" value="InterPro"/>
</dbReference>
<feature type="transmembrane region" description="Helical" evidence="5">
    <location>
        <begin position="15"/>
        <end position="37"/>
    </location>
</feature>
<evidence type="ECO:0000256" key="4">
    <source>
        <dbReference type="ARBA" id="ARBA00023136"/>
    </source>
</evidence>
<evidence type="ECO:0000256" key="2">
    <source>
        <dbReference type="ARBA" id="ARBA00022692"/>
    </source>
</evidence>
<evidence type="ECO:0000256" key="5">
    <source>
        <dbReference type="SAM" id="Phobius"/>
    </source>
</evidence>
<sequence length="339" mass="36398">MPYGVLANRIGRRPVLFLGILGFTLCDLWIKIVCWFPDQLPLRLIWLALIAQVIGGGTQVSTTMMFVVLADVFTGAEQTQALFYASAAVPISEILAASLRALPMRNNVWVPFLLSSVVAASGLLFVLWLPETLPLCEPSSPGLKLDRPDIQTRMRAAVNEFRKSIVVIRGRGSGSVQLLLFVFLVAYLRRQVMRLPLLFAVQRLHWTIEHFSHSCEGDDQSLPAAGSTPHFVELAPAATLGVVVYALGSGMHLIVRRLITSLVDAHHIGTFVYGHRGCAGNRGAGGGPDAGDGLPLGTAAGRRVVGGAPLLLVGSLYMTAGLAILLGAQWGRKGCLEDS</sequence>
<dbReference type="PANTHER" id="PTHR23507">
    <property type="entry name" value="ZGC:174356"/>
    <property type="match status" value="1"/>
</dbReference>
<dbReference type="VEuPathDB" id="FungiDB:BO70DRAFT_432438"/>
<evidence type="ECO:0000256" key="1">
    <source>
        <dbReference type="ARBA" id="ARBA00004141"/>
    </source>
</evidence>
<feature type="transmembrane region" description="Helical" evidence="5">
    <location>
        <begin position="81"/>
        <end position="102"/>
    </location>
</feature>
<evidence type="ECO:0000256" key="3">
    <source>
        <dbReference type="ARBA" id="ARBA00022989"/>
    </source>
</evidence>
<protein>
    <recommendedName>
        <fullName evidence="8">MFS general substrate transporter</fullName>
    </recommendedName>
</protein>
<proteinExistence type="predicted"/>
<dbReference type="AlphaFoldDB" id="A0A317V636"/>
<dbReference type="InterPro" id="IPR011701">
    <property type="entry name" value="MFS"/>
</dbReference>
<dbReference type="GO" id="GO:0016020">
    <property type="term" value="C:membrane"/>
    <property type="evidence" value="ECO:0007669"/>
    <property type="project" value="UniProtKB-SubCell"/>
</dbReference>
<feature type="transmembrane region" description="Helical" evidence="5">
    <location>
        <begin position="168"/>
        <end position="188"/>
    </location>
</feature>
<dbReference type="Gene3D" id="1.20.1720.10">
    <property type="entry name" value="Multidrug resistance protein D"/>
    <property type="match status" value="1"/>
</dbReference>
<dbReference type="SUPFAM" id="SSF103473">
    <property type="entry name" value="MFS general substrate transporter"/>
    <property type="match status" value="1"/>
</dbReference>
<keyword evidence="3 5" id="KW-1133">Transmembrane helix</keyword>
<dbReference type="RefSeq" id="XP_025395746.1">
    <property type="nucleotide sequence ID" value="XM_025548319.1"/>
</dbReference>
<keyword evidence="2 5" id="KW-0812">Transmembrane</keyword>
<dbReference type="InterPro" id="IPR036259">
    <property type="entry name" value="MFS_trans_sf"/>
</dbReference>
<dbReference type="EMBL" id="MSFL01000032">
    <property type="protein sequence ID" value="PWY69794.1"/>
    <property type="molecule type" value="Genomic_DNA"/>
</dbReference>
<accession>A0A317V636</accession>
<gene>
    <name evidence="6" type="ORF">BO70DRAFT_432438</name>
</gene>
<dbReference type="Proteomes" id="UP000247233">
    <property type="component" value="Unassembled WGS sequence"/>
</dbReference>
<feature type="transmembrane region" description="Helical" evidence="5">
    <location>
        <begin position="109"/>
        <end position="129"/>
    </location>
</feature>
<name>A0A317V636_9EURO</name>
<organism evidence="6 7">
    <name type="scientific">Aspergillus heteromorphus CBS 117.55</name>
    <dbReference type="NCBI Taxonomy" id="1448321"/>
    <lineage>
        <taxon>Eukaryota</taxon>
        <taxon>Fungi</taxon>
        <taxon>Dikarya</taxon>
        <taxon>Ascomycota</taxon>
        <taxon>Pezizomycotina</taxon>
        <taxon>Eurotiomycetes</taxon>
        <taxon>Eurotiomycetidae</taxon>
        <taxon>Eurotiales</taxon>
        <taxon>Aspergillaceae</taxon>
        <taxon>Aspergillus</taxon>
        <taxon>Aspergillus subgen. Circumdati</taxon>
    </lineage>
</organism>
<keyword evidence="4 5" id="KW-0472">Membrane</keyword>
<keyword evidence="7" id="KW-1185">Reference proteome</keyword>
<evidence type="ECO:0008006" key="8">
    <source>
        <dbReference type="Google" id="ProtNLM"/>
    </source>
</evidence>
<reference evidence="6 7" key="1">
    <citation type="submission" date="2016-12" db="EMBL/GenBank/DDBJ databases">
        <title>The genomes of Aspergillus section Nigri reveals drivers in fungal speciation.</title>
        <authorList>
            <consortium name="DOE Joint Genome Institute"/>
            <person name="Vesth T.C."/>
            <person name="Nybo J."/>
            <person name="Theobald S."/>
            <person name="Brandl J."/>
            <person name="Frisvad J.C."/>
            <person name="Nielsen K.F."/>
            <person name="Lyhne E.K."/>
            <person name="Kogle M.E."/>
            <person name="Kuo A."/>
            <person name="Riley R."/>
            <person name="Clum A."/>
            <person name="Nolan M."/>
            <person name="Lipzen A."/>
            <person name="Salamov A."/>
            <person name="Henrissat B."/>
            <person name="Wiebenga A."/>
            <person name="De Vries R.P."/>
            <person name="Grigoriev I.V."/>
            <person name="Mortensen U.H."/>
            <person name="Andersen M.R."/>
            <person name="Baker S.E."/>
        </authorList>
    </citation>
    <scope>NUCLEOTIDE SEQUENCE [LARGE SCALE GENOMIC DNA]</scope>
    <source>
        <strain evidence="6 7">CBS 117.55</strain>
    </source>
</reference>
<feature type="transmembrane region" description="Helical" evidence="5">
    <location>
        <begin position="310"/>
        <end position="330"/>
    </location>
</feature>
<dbReference type="OrthoDB" id="194139at2759"/>
<comment type="subcellular location">
    <subcellularLocation>
        <location evidence="1">Membrane</location>
        <topology evidence="1">Multi-pass membrane protein</topology>
    </subcellularLocation>
</comment>
<dbReference type="Pfam" id="PF07690">
    <property type="entry name" value="MFS_1"/>
    <property type="match status" value="1"/>
</dbReference>
<evidence type="ECO:0000313" key="6">
    <source>
        <dbReference type="EMBL" id="PWY69794.1"/>
    </source>
</evidence>
<dbReference type="PANTHER" id="PTHR23507:SF1">
    <property type="entry name" value="FI18259P1-RELATED"/>
    <property type="match status" value="1"/>
</dbReference>
<evidence type="ECO:0000313" key="7">
    <source>
        <dbReference type="Proteomes" id="UP000247233"/>
    </source>
</evidence>